<dbReference type="AlphaFoldDB" id="A0A917BVB9"/>
<feature type="transmembrane region" description="Helical" evidence="1">
    <location>
        <begin position="30"/>
        <end position="49"/>
    </location>
</feature>
<keyword evidence="1" id="KW-1133">Transmembrane helix</keyword>
<keyword evidence="1" id="KW-0472">Membrane</keyword>
<feature type="transmembrane region" description="Helical" evidence="1">
    <location>
        <begin position="80"/>
        <end position="97"/>
    </location>
</feature>
<sequence>MKRRLCAAILVLEAVALGLATPVLITVADVPRATGLWIGLGLCVACLVLSGLLRFGWAYVLGWAVQVAAIALGVETGAMIVLGVIFLALWATAYFLGRKIDTEKAAAWAAYEAEQARGT</sequence>
<reference evidence="2" key="2">
    <citation type="submission" date="2020-09" db="EMBL/GenBank/DDBJ databases">
        <authorList>
            <person name="Sun Q."/>
            <person name="Zhou Y."/>
        </authorList>
    </citation>
    <scope>NUCLEOTIDE SEQUENCE</scope>
    <source>
        <strain evidence="2">CGMCC 1.16067</strain>
    </source>
</reference>
<keyword evidence="3" id="KW-1185">Reference proteome</keyword>
<protein>
    <submittedName>
        <fullName evidence="2">Membrane protein</fullName>
    </submittedName>
</protein>
<proteinExistence type="predicted"/>
<evidence type="ECO:0000256" key="1">
    <source>
        <dbReference type="SAM" id="Phobius"/>
    </source>
</evidence>
<name>A0A917BVB9_9ACTN</name>
<dbReference type="EMBL" id="BMKQ01000002">
    <property type="protein sequence ID" value="GGF58085.1"/>
    <property type="molecule type" value="Genomic_DNA"/>
</dbReference>
<evidence type="ECO:0000313" key="3">
    <source>
        <dbReference type="Proteomes" id="UP000649179"/>
    </source>
</evidence>
<organism evidence="2 3">
    <name type="scientific">Marmoricola endophyticus</name>
    <dbReference type="NCBI Taxonomy" id="2040280"/>
    <lineage>
        <taxon>Bacteria</taxon>
        <taxon>Bacillati</taxon>
        <taxon>Actinomycetota</taxon>
        <taxon>Actinomycetes</taxon>
        <taxon>Propionibacteriales</taxon>
        <taxon>Nocardioidaceae</taxon>
        <taxon>Marmoricola</taxon>
    </lineage>
</organism>
<dbReference type="InterPro" id="IPR025327">
    <property type="entry name" value="DUF4233"/>
</dbReference>
<dbReference type="RefSeq" id="WP_188781368.1">
    <property type="nucleotide sequence ID" value="NZ_BMKQ01000002.1"/>
</dbReference>
<accession>A0A917BVB9</accession>
<dbReference type="Pfam" id="PF14017">
    <property type="entry name" value="DUF4233"/>
    <property type="match status" value="1"/>
</dbReference>
<comment type="caution">
    <text evidence="2">The sequence shown here is derived from an EMBL/GenBank/DDBJ whole genome shotgun (WGS) entry which is preliminary data.</text>
</comment>
<evidence type="ECO:0000313" key="2">
    <source>
        <dbReference type="EMBL" id="GGF58085.1"/>
    </source>
</evidence>
<dbReference type="Proteomes" id="UP000649179">
    <property type="component" value="Unassembled WGS sequence"/>
</dbReference>
<gene>
    <name evidence="2" type="ORF">GCM10011519_34980</name>
</gene>
<keyword evidence="1" id="KW-0812">Transmembrane</keyword>
<reference evidence="2" key="1">
    <citation type="journal article" date="2014" name="Int. J. Syst. Evol. Microbiol.">
        <title>Complete genome sequence of Corynebacterium casei LMG S-19264T (=DSM 44701T), isolated from a smear-ripened cheese.</title>
        <authorList>
            <consortium name="US DOE Joint Genome Institute (JGI-PGF)"/>
            <person name="Walter F."/>
            <person name="Albersmeier A."/>
            <person name="Kalinowski J."/>
            <person name="Ruckert C."/>
        </authorList>
    </citation>
    <scope>NUCLEOTIDE SEQUENCE</scope>
    <source>
        <strain evidence="2">CGMCC 1.16067</strain>
    </source>
</reference>
<feature type="transmembrane region" description="Helical" evidence="1">
    <location>
        <begin position="56"/>
        <end position="74"/>
    </location>
</feature>